<dbReference type="RefSeq" id="WP_158189447.1">
    <property type="nucleotide sequence ID" value="NZ_CP046902.1"/>
</dbReference>
<evidence type="ECO:0000256" key="5">
    <source>
        <dbReference type="ARBA" id="ARBA00022741"/>
    </source>
</evidence>
<keyword evidence="6 8" id="KW-0067">ATP-binding</keyword>
<gene>
    <name evidence="8 10" type="primary">tilS</name>
    <name evidence="10" type="ORF">GQA94_18880</name>
</gene>
<comment type="subcellular location">
    <subcellularLocation>
        <location evidence="1 8">Cytoplasm</location>
    </subcellularLocation>
</comment>
<dbReference type="CDD" id="cd01992">
    <property type="entry name" value="TilS_N"/>
    <property type="match status" value="1"/>
</dbReference>
<dbReference type="SUPFAM" id="SSF56037">
    <property type="entry name" value="PheT/TilS domain"/>
    <property type="match status" value="1"/>
</dbReference>
<dbReference type="Pfam" id="PF09179">
    <property type="entry name" value="TilS"/>
    <property type="match status" value="1"/>
</dbReference>
<dbReference type="AlphaFoldDB" id="A0A6I6LS40"/>
<evidence type="ECO:0000256" key="3">
    <source>
        <dbReference type="ARBA" id="ARBA00022598"/>
    </source>
</evidence>
<keyword evidence="5 8" id="KW-0547">Nucleotide-binding</keyword>
<evidence type="ECO:0000313" key="11">
    <source>
        <dbReference type="Proteomes" id="UP000438983"/>
    </source>
</evidence>
<dbReference type="OrthoDB" id="9807403at2"/>
<evidence type="ECO:0000313" key="10">
    <source>
        <dbReference type="EMBL" id="QGZ32010.1"/>
    </source>
</evidence>
<dbReference type="InterPro" id="IPR011063">
    <property type="entry name" value="TilS/TtcA_N"/>
</dbReference>
<evidence type="ECO:0000256" key="1">
    <source>
        <dbReference type="ARBA" id="ARBA00004496"/>
    </source>
</evidence>
<comment type="similarity">
    <text evidence="8">Belongs to the tRNA(Ile)-lysidine synthase family.</text>
</comment>
<dbReference type="PANTHER" id="PTHR43033">
    <property type="entry name" value="TRNA(ILE)-LYSIDINE SYNTHASE-RELATED"/>
    <property type="match status" value="1"/>
</dbReference>
<proteinExistence type="inferred from homology"/>
<dbReference type="InterPro" id="IPR012796">
    <property type="entry name" value="Lysidine-tRNA-synth_C"/>
</dbReference>
<keyword evidence="4 8" id="KW-0819">tRNA processing</keyword>
<name>A0A6I6LS40_STUST</name>
<dbReference type="GO" id="GO:0006400">
    <property type="term" value="P:tRNA modification"/>
    <property type="evidence" value="ECO:0007669"/>
    <property type="project" value="UniProtKB-UniRule"/>
</dbReference>
<dbReference type="SUPFAM" id="SSF82829">
    <property type="entry name" value="MesJ substrate recognition domain-like"/>
    <property type="match status" value="1"/>
</dbReference>
<evidence type="ECO:0000256" key="7">
    <source>
        <dbReference type="ARBA" id="ARBA00048539"/>
    </source>
</evidence>
<reference evidence="10 11" key="1">
    <citation type="submission" date="2019-12" db="EMBL/GenBank/DDBJ databases">
        <title>Complete genome sequence of Pseudomonas stutzeri.</title>
        <authorList>
            <person name="Lim S.R."/>
            <person name="Kim J.H."/>
        </authorList>
    </citation>
    <scope>NUCLEOTIDE SEQUENCE [LARGE SCALE GENOMIC DNA]</scope>
    <source>
        <strain evidence="10 11">PM101005</strain>
    </source>
</reference>
<dbReference type="Gene3D" id="1.20.59.20">
    <property type="match status" value="1"/>
</dbReference>
<dbReference type="EC" id="6.3.4.19" evidence="8"/>
<dbReference type="HAMAP" id="MF_01161">
    <property type="entry name" value="tRNA_Ile_lys_synt"/>
    <property type="match status" value="1"/>
</dbReference>
<accession>A0A6I6LS40</accession>
<evidence type="ECO:0000256" key="8">
    <source>
        <dbReference type="HAMAP-Rule" id="MF_01161"/>
    </source>
</evidence>
<dbReference type="InterPro" id="IPR015262">
    <property type="entry name" value="tRNA_Ile_lys_synt_subst-bd"/>
</dbReference>
<keyword evidence="3 8" id="KW-0436">Ligase</keyword>
<dbReference type="InterPro" id="IPR014729">
    <property type="entry name" value="Rossmann-like_a/b/a_fold"/>
</dbReference>
<dbReference type="PANTHER" id="PTHR43033:SF1">
    <property type="entry name" value="TRNA(ILE)-LYSIDINE SYNTHASE-RELATED"/>
    <property type="match status" value="1"/>
</dbReference>
<dbReference type="SMART" id="SM00977">
    <property type="entry name" value="TilS_C"/>
    <property type="match status" value="1"/>
</dbReference>
<evidence type="ECO:0000256" key="6">
    <source>
        <dbReference type="ARBA" id="ARBA00022840"/>
    </source>
</evidence>
<dbReference type="Proteomes" id="UP000438983">
    <property type="component" value="Chromosome"/>
</dbReference>
<dbReference type="Gene3D" id="3.40.50.620">
    <property type="entry name" value="HUPs"/>
    <property type="match status" value="1"/>
</dbReference>
<feature type="domain" description="Lysidine-tRNA(Ile) synthetase C-terminal" evidence="9">
    <location>
        <begin position="359"/>
        <end position="424"/>
    </location>
</feature>
<evidence type="ECO:0000259" key="9">
    <source>
        <dbReference type="SMART" id="SM00977"/>
    </source>
</evidence>
<dbReference type="Pfam" id="PF01171">
    <property type="entry name" value="ATP_bind_3"/>
    <property type="match status" value="1"/>
</dbReference>
<dbReference type="NCBIfam" id="TIGR02433">
    <property type="entry name" value="lysidine_TilS_C"/>
    <property type="match status" value="1"/>
</dbReference>
<dbReference type="Pfam" id="PF11734">
    <property type="entry name" value="TilS_C"/>
    <property type="match status" value="1"/>
</dbReference>
<evidence type="ECO:0000256" key="2">
    <source>
        <dbReference type="ARBA" id="ARBA00022490"/>
    </source>
</evidence>
<protein>
    <recommendedName>
        <fullName evidence="8">tRNA(Ile)-lysidine synthase</fullName>
        <ecNumber evidence="8">6.3.4.19</ecNumber>
    </recommendedName>
    <alternativeName>
        <fullName evidence="8">tRNA(Ile)-2-lysyl-cytidine synthase</fullName>
    </alternativeName>
    <alternativeName>
        <fullName evidence="8">tRNA(Ile)-lysidine synthetase</fullName>
    </alternativeName>
</protein>
<dbReference type="InterPro" id="IPR012094">
    <property type="entry name" value="tRNA_Ile_lys_synt"/>
</dbReference>
<comment type="domain">
    <text evidence="8">The N-terminal region contains the highly conserved SGGXDS motif, predicted to be a P-loop motif involved in ATP binding.</text>
</comment>
<dbReference type="NCBIfam" id="TIGR02432">
    <property type="entry name" value="lysidine_TilS_N"/>
    <property type="match status" value="1"/>
</dbReference>
<dbReference type="EMBL" id="CP046902">
    <property type="protein sequence ID" value="QGZ32010.1"/>
    <property type="molecule type" value="Genomic_DNA"/>
</dbReference>
<organism evidence="10 11">
    <name type="scientific">Stutzerimonas stutzeri</name>
    <name type="common">Pseudomonas stutzeri</name>
    <dbReference type="NCBI Taxonomy" id="316"/>
    <lineage>
        <taxon>Bacteria</taxon>
        <taxon>Pseudomonadati</taxon>
        <taxon>Pseudomonadota</taxon>
        <taxon>Gammaproteobacteria</taxon>
        <taxon>Pseudomonadales</taxon>
        <taxon>Pseudomonadaceae</taxon>
        <taxon>Stutzerimonas</taxon>
    </lineage>
</organism>
<evidence type="ECO:0000256" key="4">
    <source>
        <dbReference type="ARBA" id="ARBA00022694"/>
    </source>
</evidence>
<dbReference type="SUPFAM" id="SSF52402">
    <property type="entry name" value="Adenine nucleotide alpha hydrolases-like"/>
    <property type="match status" value="1"/>
</dbReference>
<comment type="function">
    <text evidence="8">Ligates lysine onto the cytidine present at position 34 of the AUA codon-specific tRNA(Ile) that contains the anticodon CAU, in an ATP-dependent manner. Cytidine is converted to lysidine, thus changing the amino acid specificity of the tRNA from methionine to isoleucine.</text>
</comment>
<dbReference type="GO" id="GO:0005524">
    <property type="term" value="F:ATP binding"/>
    <property type="evidence" value="ECO:0007669"/>
    <property type="project" value="UniProtKB-UniRule"/>
</dbReference>
<sequence length="439" mass="48736">MSLESRLLDALKPWRTAPRWLVAFSGGLDSTVLLHALARLAKRQALPPLGALHIHHGLQASADAWPAHCRAVCERLGVDLHVRRVQVAPGPSLERAAREARYDAFCESLNPGEVLLAAQHRDDQAETVLFRLLRGAGVRGLAGMPACRALGKGWLMRPLLDIGRDEIAAYAREQGLDWIDDPSNQCDDHARNYLRHHVMPVLRRRWPGAAACMSRAATHLGEAQHLLDELAEIDLQHARVGGRYQWLGVPSLCLSSLQRLSPARQRNALRRWLANWTALPDSDHWAGWEALRDAVSDAAPVWRLAAGELHRGDGRIWWLSGPWLDAPSGPLEWSQPDKALQLPGNGSLRLVGHVGASSLEVRYRHGGESLDLPGRGRRDLKRLLNEAGVPGFVRSRLPLLYRDDRLIAVSNLPQLDVQALSLIWTPPTDARFELVGSFE</sequence>
<dbReference type="InterPro" id="IPR012795">
    <property type="entry name" value="tRNA_Ile_lys_synt_N"/>
</dbReference>
<feature type="binding site" evidence="8">
    <location>
        <begin position="25"/>
        <end position="30"/>
    </location>
    <ligand>
        <name>ATP</name>
        <dbReference type="ChEBI" id="CHEBI:30616"/>
    </ligand>
</feature>
<keyword evidence="2 8" id="KW-0963">Cytoplasm</keyword>
<dbReference type="GO" id="GO:0005737">
    <property type="term" value="C:cytoplasm"/>
    <property type="evidence" value="ECO:0007669"/>
    <property type="project" value="UniProtKB-SubCell"/>
</dbReference>
<dbReference type="GO" id="GO:0032267">
    <property type="term" value="F:tRNA(Ile)-lysidine synthase activity"/>
    <property type="evidence" value="ECO:0007669"/>
    <property type="project" value="UniProtKB-EC"/>
</dbReference>
<comment type="catalytic activity">
    <reaction evidence="7 8">
        <text>cytidine(34) in tRNA(Ile2) + L-lysine + ATP = lysidine(34) in tRNA(Ile2) + AMP + diphosphate + H(+)</text>
        <dbReference type="Rhea" id="RHEA:43744"/>
        <dbReference type="Rhea" id="RHEA-COMP:10625"/>
        <dbReference type="Rhea" id="RHEA-COMP:10670"/>
        <dbReference type="ChEBI" id="CHEBI:15378"/>
        <dbReference type="ChEBI" id="CHEBI:30616"/>
        <dbReference type="ChEBI" id="CHEBI:32551"/>
        <dbReference type="ChEBI" id="CHEBI:33019"/>
        <dbReference type="ChEBI" id="CHEBI:82748"/>
        <dbReference type="ChEBI" id="CHEBI:83665"/>
        <dbReference type="ChEBI" id="CHEBI:456215"/>
        <dbReference type="EC" id="6.3.4.19"/>
    </reaction>
</comment>